<reference evidence="2 3" key="1">
    <citation type="submission" date="2017-06" db="EMBL/GenBank/DDBJ databases">
        <authorList>
            <consortium name="Pathogen Informatics"/>
        </authorList>
    </citation>
    <scope>NUCLEOTIDE SEQUENCE [LARGE SCALE GENOMIC DNA]</scope>
    <source>
        <strain evidence="2 3">NCTC12149</strain>
    </source>
</reference>
<accession>A0AAJ5C1W5</accession>
<feature type="region of interest" description="Disordered" evidence="1">
    <location>
        <begin position="45"/>
        <end position="106"/>
    </location>
</feature>
<evidence type="ECO:0000313" key="3">
    <source>
        <dbReference type="Proteomes" id="UP000215355"/>
    </source>
</evidence>
<dbReference type="Proteomes" id="UP000215355">
    <property type="component" value="Chromosome 1"/>
</dbReference>
<dbReference type="KEGG" id="smiz:4412673_03744"/>
<protein>
    <submittedName>
        <fullName evidence="2">Uncharacterized protein</fullName>
    </submittedName>
</protein>
<dbReference type="AlphaFoldDB" id="A0AAJ5C1W5"/>
<sequence>MEYRFSKNRNDHIPIIFSMMNKWTIKNFILLPIVQRQTLNVMDMKSDNKRAKMPQYDKAAGSNRKKTDSSRGPETLPPFIPKGEESNIPKEFHPKGNRANGTHKDK</sequence>
<proteinExistence type="predicted"/>
<feature type="compositionally biased region" description="Basic and acidic residues" evidence="1">
    <location>
        <begin position="82"/>
        <end position="94"/>
    </location>
</feature>
<organism evidence="2 3">
    <name type="scientific">Sphingobacterium mizutaii</name>
    <dbReference type="NCBI Taxonomy" id="1010"/>
    <lineage>
        <taxon>Bacteria</taxon>
        <taxon>Pseudomonadati</taxon>
        <taxon>Bacteroidota</taxon>
        <taxon>Sphingobacteriia</taxon>
        <taxon>Sphingobacteriales</taxon>
        <taxon>Sphingobacteriaceae</taxon>
        <taxon>Sphingobacterium</taxon>
    </lineage>
</organism>
<dbReference type="EMBL" id="LT906468">
    <property type="protein sequence ID" value="SNV61852.1"/>
    <property type="molecule type" value="Genomic_DNA"/>
</dbReference>
<evidence type="ECO:0000256" key="1">
    <source>
        <dbReference type="SAM" id="MobiDB-lite"/>
    </source>
</evidence>
<name>A0AAJ5C1W5_9SPHI</name>
<evidence type="ECO:0000313" key="2">
    <source>
        <dbReference type="EMBL" id="SNV61852.1"/>
    </source>
</evidence>
<gene>
    <name evidence="2" type="ORF">SAMEA4412673_03744</name>
</gene>